<feature type="transmembrane region" description="Helical" evidence="7">
    <location>
        <begin position="165"/>
        <end position="181"/>
    </location>
</feature>
<evidence type="ECO:0000313" key="9">
    <source>
        <dbReference type="Proteomes" id="UP000260983"/>
    </source>
</evidence>
<sequence>MLYFQLFYTFFKIGLFGFGGGYAMLSMIQGEVVTRYGWLSPQEFTDIVAISQMTPGPIGINSATYVGFTATGNVWGSIIATVAVVFPSFILMLAISKFFLKYQKHPAVEAVFSGLRPAVVGLLASAALVLMNTENFSSPKENMYAFIISCIIFLVAFVGTRKYKVNPIVMIIACGIAGLILY</sequence>
<comment type="caution">
    <text evidence="8">The sequence shown here is derived from an EMBL/GenBank/DDBJ whole genome shotgun (WGS) entry which is preliminary data.</text>
</comment>
<gene>
    <name evidence="8" type="ORF">DXB65_17265</name>
</gene>
<dbReference type="RefSeq" id="WP_117724995.1">
    <property type="nucleotide sequence ID" value="NZ_QSUL01000012.1"/>
</dbReference>
<accession>A0A3E5B632</accession>
<evidence type="ECO:0000256" key="5">
    <source>
        <dbReference type="ARBA" id="ARBA00022989"/>
    </source>
</evidence>
<evidence type="ECO:0000256" key="2">
    <source>
        <dbReference type="ARBA" id="ARBA00005262"/>
    </source>
</evidence>
<feature type="transmembrane region" description="Helical" evidence="7">
    <location>
        <begin position="107"/>
        <end position="130"/>
    </location>
</feature>
<evidence type="ECO:0000256" key="4">
    <source>
        <dbReference type="ARBA" id="ARBA00022692"/>
    </source>
</evidence>
<feature type="transmembrane region" description="Helical" evidence="7">
    <location>
        <begin position="142"/>
        <end position="158"/>
    </location>
</feature>
<comment type="subcellular location">
    <subcellularLocation>
        <location evidence="1">Cell membrane</location>
        <topology evidence="1">Multi-pass membrane protein</topology>
    </subcellularLocation>
</comment>
<dbReference type="Pfam" id="PF02417">
    <property type="entry name" value="Chromate_transp"/>
    <property type="match status" value="1"/>
</dbReference>
<protein>
    <submittedName>
        <fullName evidence="8">Chromate transporter</fullName>
    </submittedName>
</protein>
<dbReference type="PANTHER" id="PTHR43663">
    <property type="entry name" value="CHROMATE TRANSPORT PROTEIN-RELATED"/>
    <property type="match status" value="1"/>
</dbReference>
<dbReference type="EMBL" id="QSUL01000012">
    <property type="protein sequence ID" value="RGN32974.1"/>
    <property type="molecule type" value="Genomic_DNA"/>
</dbReference>
<evidence type="ECO:0000256" key="6">
    <source>
        <dbReference type="ARBA" id="ARBA00023136"/>
    </source>
</evidence>
<keyword evidence="4 7" id="KW-0812">Transmembrane</keyword>
<feature type="transmembrane region" description="Helical" evidence="7">
    <location>
        <begin position="7"/>
        <end position="28"/>
    </location>
</feature>
<proteinExistence type="inferred from homology"/>
<organism evidence="8 9">
    <name type="scientific">Bacteroides oleiciplenus</name>
    <dbReference type="NCBI Taxonomy" id="626931"/>
    <lineage>
        <taxon>Bacteria</taxon>
        <taxon>Pseudomonadati</taxon>
        <taxon>Bacteroidota</taxon>
        <taxon>Bacteroidia</taxon>
        <taxon>Bacteroidales</taxon>
        <taxon>Bacteroidaceae</taxon>
        <taxon>Bacteroides</taxon>
    </lineage>
</organism>
<keyword evidence="6 7" id="KW-0472">Membrane</keyword>
<feature type="transmembrane region" description="Helical" evidence="7">
    <location>
        <begin position="74"/>
        <end position="95"/>
    </location>
</feature>
<dbReference type="GO" id="GO:0005886">
    <property type="term" value="C:plasma membrane"/>
    <property type="evidence" value="ECO:0007669"/>
    <property type="project" value="UniProtKB-SubCell"/>
</dbReference>
<dbReference type="PANTHER" id="PTHR43663:SF1">
    <property type="entry name" value="CHROMATE TRANSPORTER"/>
    <property type="match status" value="1"/>
</dbReference>
<dbReference type="InterPro" id="IPR052518">
    <property type="entry name" value="CHR_Transporter"/>
</dbReference>
<comment type="similarity">
    <text evidence="2">Belongs to the chromate ion transporter (CHR) (TC 2.A.51) family.</text>
</comment>
<evidence type="ECO:0000313" key="8">
    <source>
        <dbReference type="EMBL" id="RGN32974.1"/>
    </source>
</evidence>
<evidence type="ECO:0000256" key="3">
    <source>
        <dbReference type="ARBA" id="ARBA00022475"/>
    </source>
</evidence>
<dbReference type="AlphaFoldDB" id="A0A3E5B632"/>
<dbReference type="GO" id="GO:0015109">
    <property type="term" value="F:chromate transmembrane transporter activity"/>
    <property type="evidence" value="ECO:0007669"/>
    <property type="project" value="InterPro"/>
</dbReference>
<evidence type="ECO:0000256" key="7">
    <source>
        <dbReference type="SAM" id="Phobius"/>
    </source>
</evidence>
<reference evidence="8 9" key="1">
    <citation type="submission" date="2018-08" db="EMBL/GenBank/DDBJ databases">
        <title>A genome reference for cultivated species of the human gut microbiota.</title>
        <authorList>
            <person name="Zou Y."/>
            <person name="Xue W."/>
            <person name="Luo G."/>
        </authorList>
    </citation>
    <scope>NUCLEOTIDE SEQUENCE [LARGE SCALE GENOMIC DNA]</scope>
    <source>
        <strain evidence="8 9">OM05-15BH</strain>
    </source>
</reference>
<keyword evidence="3" id="KW-1003">Cell membrane</keyword>
<keyword evidence="5 7" id="KW-1133">Transmembrane helix</keyword>
<evidence type="ECO:0000256" key="1">
    <source>
        <dbReference type="ARBA" id="ARBA00004651"/>
    </source>
</evidence>
<dbReference type="InterPro" id="IPR003370">
    <property type="entry name" value="Chromate_transpt"/>
</dbReference>
<dbReference type="Proteomes" id="UP000260983">
    <property type="component" value="Unassembled WGS sequence"/>
</dbReference>
<name>A0A3E5B632_9BACE</name>